<accession>A0A8H9R314</accession>
<sequence length="102" mass="12437">MKKWQIFNEEVENKISEIDERVVIVSKEHLEKLKEYDIPFFTFSEKIKKCYFVNRGVKKKRFSKEQCNIIKNQKESGMSYKELSYKYECSTRTIYQIIKGKY</sequence>
<name>A0A8H9R314_CLOPF</name>
<dbReference type="Proteomes" id="UP000859547">
    <property type="component" value="Unassembled WGS sequence"/>
</dbReference>
<comment type="caution">
    <text evidence="1">The sequence shown here is derived from an EMBL/GenBank/DDBJ whole genome shotgun (WGS) entry which is preliminary data.</text>
</comment>
<proteinExistence type="predicted"/>
<evidence type="ECO:0000313" key="1">
    <source>
        <dbReference type="EMBL" id="HAT4309518.1"/>
    </source>
</evidence>
<evidence type="ECO:0008006" key="2">
    <source>
        <dbReference type="Google" id="ProtNLM"/>
    </source>
</evidence>
<reference evidence="1" key="1">
    <citation type="journal article" date="2018" name="Genome Biol.">
        <title>SKESA: strategic k-mer extension for scrupulous assemblies.</title>
        <authorList>
            <person name="Souvorov A."/>
            <person name="Agarwala R."/>
            <person name="Lipman D.J."/>
        </authorList>
    </citation>
    <scope>NUCLEOTIDE SEQUENCE</scope>
    <source>
        <strain evidence="1">C8</strain>
    </source>
</reference>
<dbReference type="Gene3D" id="1.10.10.60">
    <property type="entry name" value="Homeodomain-like"/>
    <property type="match status" value="1"/>
</dbReference>
<dbReference type="EMBL" id="DACTCB010000041">
    <property type="protein sequence ID" value="HAT4309518.1"/>
    <property type="molecule type" value="Genomic_DNA"/>
</dbReference>
<protein>
    <recommendedName>
        <fullName evidence="2">Helix-turn-helix domain of resolvase</fullName>
    </recommendedName>
</protein>
<gene>
    <name evidence="1" type="ORF">I9080_003380</name>
</gene>
<dbReference type="AlphaFoldDB" id="A0A8H9R314"/>
<organism evidence="1">
    <name type="scientific">Clostridium perfringens</name>
    <dbReference type="NCBI Taxonomy" id="1502"/>
    <lineage>
        <taxon>Bacteria</taxon>
        <taxon>Bacillati</taxon>
        <taxon>Bacillota</taxon>
        <taxon>Clostridia</taxon>
        <taxon>Eubacteriales</taxon>
        <taxon>Clostridiaceae</taxon>
        <taxon>Clostridium</taxon>
    </lineage>
</organism>
<reference evidence="1" key="2">
    <citation type="submission" date="2020-07" db="EMBL/GenBank/DDBJ databases">
        <authorList>
            <consortium name="NCBI Pathogen Detection Project"/>
        </authorList>
    </citation>
    <scope>NUCLEOTIDE SEQUENCE</scope>
    <source>
        <strain evidence="1">C8</strain>
    </source>
</reference>